<name>A0A098BJM7_9NOCA</name>
<evidence type="ECO:0000313" key="2">
    <source>
        <dbReference type="Proteomes" id="UP000042997"/>
    </source>
</evidence>
<accession>A0A098BJM7</accession>
<dbReference type="Proteomes" id="UP000042997">
    <property type="component" value="Unassembled WGS sequence"/>
</dbReference>
<protein>
    <submittedName>
        <fullName evidence="1">Uncharacterized protein</fullName>
    </submittedName>
</protein>
<gene>
    <name evidence="1" type="ORF">RHRU231_450121</name>
</gene>
<dbReference type="AlphaFoldDB" id="A0A098BJM7"/>
<organism evidence="1 2">
    <name type="scientific">Rhodococcus ruber</name>
    <dbReference type="NCBI Taxonomy" id="1830"/>
    <lineage>
        <taxon>Bacteria</taxon>
        <taxon>Bacillati</taxon>
        <taxon>Actinomycetota</taxon>
        <taxon>Actinomycetes</taxon>
        <taxon>Mycobacteriales</taxon>
        <taxon>Nocardiaceae</taxon>
        <taxon>Rhodococcus</taxon>
    </lineage>
</organism>
<proteinExistence type="predicted"/>
<evidence type="ECO:0000313" key="1">
    <source>
        <dbReference type="EMBL" id="CDZ88954.1"/>
    </source>
</evidence>
<reference evidence="1 2" key="1">
    <citation type="journal article" date="2014" name="Genome Announc.">
        <title>Draft Genome Sequence of Propane- and Butane-Oxidizing Actinobacterium Rhodococcus ruber IEGM 231.</title>
        <authorList>
            <person name="Ivshina I.B."/>
            <person name="Kuyukina M.S."/>
            <person name="Krivoruchko A.V."/>
            <person name="Barbe V."/>
            <person name="Fischer C."/>
        </authorList>
    </citation>
    <scope>NUCLEOTIDE SEQUENCE [LARGE SCALE GENOMIC DNA]</scope>
</reference>
<dbReference type="EMBL" id="CCSD01000056">
    <property type="protein sequence ID" value="CDZ88954.1"/>
    <property type="molecule type" value="Genomic_DNA"/>
</dbReference>
<sequence>MRYPQRTRPKLLGGELTRVEQPPRRHRHLHAMLGVEAVQQVEGVEFVAGAVRVVFDFGAVAIEGDVFDPCDGGLARLGVVAAFPVGVVEAPDGEGEAVVGAVEVEGCEQVAAGVVAHRGPPGCRLLMS</sequence>